<feature type="transmembrane region" description="Helical" evidence="1">
    <location>
        <begin position="93"/>
        <end position="112"/>
    </location>
</feature>
<feature type="transmembrane region" description="Helical" evidence="1">
    <location>
        <begin position="51"/>
        <end position="72"/>
    </location>
</feature>
<name>A0ABU7BCC1_9TELE</name>
<evidence type="ECO:0000313" key="3">
    <source>
        <dbReference type="Proteomes" id="UP001345963"/>
    </source>
</evidence>
<sequence>MFSNFFRLSKNSGPISLSKNLNNIHRFGHVGFYIFGRTHVRTPVHLSMVTIFVQSTVCINVCVCVCLLACICEHLAICAYPCDVMCMMGGSEAYLPPSYIICILVTACALGVRFSDACCFSTGGSGIHGVLLLRRRAHQVLLRRPTVRHHTHAES</sequence>
<proteinExistence type="predicted"/>
<dbReference type="Proteomes" id="UP001345963">
    <property type="component" value="Unassembled WGS sequence"/>
</dbReference>
<protein>
    <submittedName>
        <fullName evidence="2">Uncharacterized protein</fullName>
    </submittedName>
</protein>
<comment type="caution">
    <text evidence="2">The sequence shown here is derived from an EMBL/GenBank/DDBJ whole genome shotgun (WGS) entry which is preliminary data.</text>
</comment>
<evidence type="ECO:0000256" key="1">
    <source>
        <dbReference type="SAM" id="Phobius"/>
    </source>
</evidence>
<keyword evidence="1" id="KW-0812">Transmembrane</keyword>
<reference evidence="2 3" key="1">
    <citation type="submission" date="2021-07" db="EMBL/GenBank/DDBJ databases">
        <authorList>
            <person name="Palmer J.M."/>
        </authorList>
    </citation>
    <scope>NUCLEOTIDE SEQUENCE [LARGE SCALE GENOMIC DNA]</scope>
    <source>
        <strain evidence="2 3">AT_MEX2019</strain>
        <tissue evidence="2">Muscle</tissue>
    </source>
</reference>
<accession>A0ABU7BCC1</accession>
<dbReference type="EMBL" id="JAHUTI010049971">
    <property type="protein sequence ID" value="MED6248256.1"/>
    <property type="molecule type" value="Genomic_DNA"/>
</dbReference>
<organism evidence="2 3">
    <name type="scientific">Ataeniobius toweri</name>
    <dbReference type="NCBI Taxonomy" id="208326"/>
    <lineage>
        <taxon>Eukaryota</taxon>
        <taxon>Metazoa</taxon>
        <taxon>Chordata</taxon>
        <taxon>Craniata</taxon>
        <taxon>Vertebrata</taxon>
        <taxon>Euteleostomi</taxon>
        <taxon>Actinopterygii</taxon>
        <taxon>Neopterygii</taxon>
        <taxon>Teleostei</taxon>
        <taxon>Neoteleostei</taxon>
        <taxon>Acanthomorphata</taxon>
        <taxon>Ovalentaria</taxon>
        <taxon>Atherinomorphae</taxon>
        <taxon>Cyprinodontiformes</taxon>
        <taxon>Goodeidae</taxon>
        <taxon>Ataeniobius</taxon>
    </lineage>
</organism>
<evidence type="ECO:0000313" key="2">
    <source>
        <dbReference type="EMBL" id="MED6248256.1"/>
    </source>
</evidence>
<keyword evidence="3" id="KW-1185">Reference proteome</keyword>
<keyword evidence="1" id="KW-1133">Transmembrane helix</keyword>
<gene>
    <name evidence="2" type="ORF">ATANTOWER_030095</name>
</gene>
<keyword evidence="1" id="KW-0472">Membrane</keyword>